<gene>
    <name evidence="2" type="ORF">G4H13_35105</name>
</gene>
<comment type="caution">
    <text evidence="2">The sequence shown here is derived from an EMBL/GenBank/DDBJ whole genome shotgun (WGS) entry which is preliminary data.</text>
</comment>
<keyword evidence="3" id="KW-1185">Reference proteome</keyword>
<reference evidence="2" key="1">
    <citation type="submission" date="2020-02" db="EMBL/GenBank/DDBJ databases">
        <title>A new Streptomyces sp. for controlling soil-borne diseases.</title>
        <authorList>
            <person name="Li X."/>
            <person name="Tian Y."/>
            <person name="Gao K."/>
        </authorList>
    </citation>
    <scope>NUCLEOTIDE SEQUENCE [LARGE SCALE GENOMIC DNA]</scope>
    <source>
        <strain evidence="2">0250</strain>
    </source>
</reference>
<evidence type="ECO:0000313" key="3">
    <source>
        <dbReference type="Proteomes" id="UP000476310"/>
    </source>
</evidence>
<feature type="region of interest" description="Disordered" evidence="1">
    <location>
        <begin position="399"/>
        <end position="418"/>
    </location>
</feature>
<dbReference type="EMBL" id="JAAIKT010000060">
    <property type="protein sequence ID" value="NEW75442.1"/>
    <property type="molecule type" value="Genomic_DNA"/>
</dbReference>
<evidence type="ECO:0000256" key="1">
    <source>
        <dbReference type="SAM" id="MobiDB-lite"/>
    </source>
</evidence>
<dbReference type="AlphaFoldDB" id="A0A6G4AQB4"/>
<protein>
    <submittedName>
        <fullName evidence="2">Uncharacterized protein</fullName>
    </submittedName>
</protein>
<evidence type="ECO:0000313" key="2">
    <source>
        <dbReference type="EMBL" id="NEW75442.1"/>
    </source>
</evidence>
<proteinExistence type="predicted"/>
<dbReference type="Proteomes" id="UP000476310">
    <property type="component" value="Unassembled WGS sequence"/>
</dbReference>
<organism evidence="2 3">
    <name type="scientific">Streptomyces rhizosphaericus</name>
    <dbReference type="NCBI Taxonomy" id="114699"/>
    <lineage>
        <taxon>Bacteria</taxon>
        <taxon>Bacillati</taxon>
        <taxon>Actinomycetota</taxon>
        <taxon>Actinomycetes</taxon>
        <taxon>Kitasatosporales</taxon>
        <taxon>Streptomycetaceae</taxon>
        <taxon>Streptomyces</taxon>
        <taxon>Streptomyces violaceusniger group</taxon>
    </lineage>
</organism>
<accession>A0A6G4AQB4</accession>
<sequence length="418" mass="45197">MSEERWLNGPVGVDAHSRVLRTGCRSVLVVVPFVVAGTRLMDVLPLLEADHRVVVMFTVPPAPNGARCDGAEEFVRAHGGLLLPWHQAVQCEFDLVLAASDSAVSHLHGKVLLLPHGAGSMRSRLRSRSAGPQALPVHELDRATLMYRGRLVPSALPLTHDDELAVLRESCPEAVPVAVVAGDICFDRMMASVPLRDRYRGALGLREGQRLVTVTSTWQPESTLGRHPDLLNRLMHELPPDGYRVAAILHPNIWAVHGPWQVRAWLADCLRAGLLLLPPEEGWRAALVAGDVVIGDYGSVTSYGAAIGVPVMLAASLPEDYIRQGSLSEAMARRALRLRLDRPLADQLCTAVEAQENTGHVAMAELITSRPGRAAAILRGTMYRLLGIPEPMRAASAPPVPLPKPVAHPDGLALREGT</sequence>
<dbReference type="SUPFAM" id="SSF53756">
    <property type="entry name" value="UDP-Glycosyltransferase/glycogen phosphorylase"/>
    <property type="match status" value="1"/>
</dbReference>
<dbReference type="RefSeq" id="WP_164433806.1">
    <property type="nucleotide sequence ID" value="NZ_JAAIKT010000060.1"/>
</dbReference>
<name>A0A6G4AQB4_9ACTN</name>